<dbReference type="InterPro" id="IPR018389">
    <property type="entry name" value="DctP_fam"/>
</dbReference>
<dbReference type="AlphaFoldDB" id="A0A088S794"/>
<keyword evidence="1 2" id="KW-0732">Signal</keyword>
<dbReference type="GO" id="GO:0030246">
    <property type="term" value="F:carbohydrate binding"/>
    <property type="evidence" value="ECO:0007669"/>
    <property type="project" value="TreeGrafter"/>
</dbReference>
<proteinExistence type="predicted"/>
<evidence type="ECO:0000256" key="1">
    <source>
        <dbReference type="ARBA" id="ARBA00022729"/>
    </source>
</evidence>
<reference evidence="3" key="2">
    <citation type="submission" date="2014-09" db="EMBL/GenBank/DDBJ databases">
        <title>Identification of the gene cluster for the anaerobic degradation of 3,5-dihydroxybenzoate (alpha-resorcylate) in Thauera aromatica strain AR-1.</title>
        <authorList>
            <person name="Molina Fuentes A."/>
            <person name="Marin P."/>
            <person name="Pacheco D."/>
            <person name="Philipp B."/>
            <person name="Schink B."/>
            <person name="Marques S."/>
        </authorList>
    </citation>
    <scope>NUCLEOTIDE SEQUENCE</scope>
    <source>
        <strain evidence="3">AR1</strain>
    </source>
</reference>
<dbReference type="InterPro" id="IPR038404">
    <property type="entry name" value="TRAP_DctP_sf"/>
</dbReference>
<dbReference type="NCBIfam" id="NF037995">
    <property type="entry name" value="TRAP_S1"/>
    <property type="match status" value="1"/>
</dbReference>
<evidence type="ECO:0000256" key="2">
    <source>
        <dbReference type="SAM" id="SignalP"/>
    </source>
</evidence>
<dbReference type="PANTHER" id="PTHR33376:SF2">
    <property type="entry name" value="DICARBOXYLATE-BINDING PERIPLASMIC PROTEIN"/>
    <property type="match status" value="1"/>
</dbReference>
<dbReference type="Pfam" id="PF03480">
    <property type="entry name" value="DctP"/>
    <property type="match status" value="1"/>
</dbReference>
<name>A0A088S794_THAAR</name>
<protein>
    <submittedName>
        <fullName evidence="3">DbtP</fullName>
    </submittedName>
</protein>
<dbReference type="PANTHER" id="PTHR33376">
    <property type="match status" value="1"/>
</dbReference>
<dbReference type="RefSeq" id="WP_247736650.1">
    <property type="nucleotide sequence ID" value="NZ_JALLIL010000026.1"/>
</dbReference>
<feature type="chain" id="PRO_5001839266" evidence="2">
    <location>
        <begin position="28"/>
        <end position="321"/>
    </location>
</feature>
<reference evidence="3" key="1">
    <citation type="submission" date="2014-06" db="EMBL/GenBank/DDBJ databases">
        <authorList>
            <person name="Molina-Fuentes A."/>
            <person name="Marques S."/>
        </authorList>
    </citation>
    <scope>NUCLEOTIDE SEQUENCE</scope>
    <source>
        <strain evidence="3">AR1</strain>
    </source>
</reference>
<dbReference type="Gene3D" id="3.40.190.170">
    <property type="entry name" value="Bacterial extracellular solute-binding protein, family 7"/>
    <property type="match status" value="1"/>
</dbReference>
<evidence type="ECO:0000313" key="3">
    <source>
        <dbReference type="EMBL" id="AIO06102.1"/>
    </source>
</evidence>
<accession>A0A088S794</accession>
<feature type="signal peptide" evidence="2">
    <location>
        <begin position="1"/>
        <end position="27"/>
    </location>
</feature>
<gene>
    <name evidence="3" type="primary">dbtP</name>
</gene>
<sequence>MRIFSRIARLSAAMALTAASLATPVQAEEWRFSTPTPAAHIYTRTAERIAQAIGAEGKDRVTVAPANQLGDVPTVLSLLQGGALQLAVVPVGDLTNRDPAFFGWFLPRKFDSLEGAAKAAHSKEALEMLDRLGKQGLVGLAYVLNGQRHVLSRKPIASVEDFRNLKVRAFQSDIFRAWWSALGAAPTALPLPEIMPSLITGVIDAVDVDLEIVNALRMYEQAPHVTLTRHMVFPGVILASRTWWERLDPARQEKVRAVITEAQQWALDDVVADEAALVERLAKAGAKVAQFDGAQLATQVETVRKQFIDRDPLIRAFDQAN</sequence>
<organism evidence="3">
    <name type="scientific">Thauera aromatica</name>
    <dbReference type="NCBI Taxonomy" id="59405"/>
    <lineage>
        <taxon>Bacteria</taxon>
        <taxon>Pseudomonadati</taxon>
        <taxon>Pseudomonadota</taxon>
        <taxon>Betaproteobacteria</taxon>
        <taxon>Rhodocyclales</taxon>
        <taxon>Zoogloeaceae</taxon>
        <taxon>Thauera</taxon>
    </lineage>
</organism>
<dbReference type="EMBL" id="KJ995609">
    <property type="protein sequence ID" value="AIO06102.1"/>
    <property type="molecule type" value="Genomic_DNA"/>
</dbReference>
<dbReference type="GO" id="GO:0055085">
    <property type="term" value="P:transmembrane transport"/>
    <property type="evidence" value="ECO:0007669"/>
    <property type="project" value="InterPro"/>
</dbReference>
<dbReference type="CDD" id="cd13603">
    <property type="entry name" value="PBP2_TRAP_Siap_TeaA_like"/>
    <property type="match status" value="1"/>
</dbReference>